<dbReference type="GO" id="GO:0016301">
    <property type="term" value="F:kinase activity"/>
    <property type="evidence" value="ECO:0007669"/>
    <property type="project" value="UniProtKB-KW"/>
</dbReference>
<keyword evidence="1" id="KW-0418">Kinase</keyword>
<organism evidence="1 2">
    <name type="scientific">Streptomyces lavendulocolor</name>
    <dbReference type="NCBI Taxonomy" id="67316"/>
    <lineage>
        <taxon>Bacteria</taxon>
        <taxon>Bacillati</taxon>
        <taxon>Actinomycetota</taxon>
        <taxon>Actinomycetes</taxon>
        <taxon>Kitasatosporales</taxon>
        <taxon>Streptomycetaceae</taxon>
        <taxon>Streptomyces</taxon>
    </lineage>
</organism>
<dbReference type="Proteomes" id="UP001550378">
    <property type="component" value="Unassembled WGS sequence"/>
</dbReference>
<protein>
    <submittedName>
        <fullName evidence="1">Histidine kinase</fullName>
    </submittedName>
</protein>
<proteinExistence type="predicted"/>
<accession>A0ABV2W0X9</accession>
<gene>
    <name evidence="1" type="ORF">ABZ508_07365</name>
</gene>
<comment type="caution">
    <text evidence="1">The sequence shown here is derived from an EMBL/GenBank/DDBJ whole genome shotgun (WGS) entry which is preliminary data.</text>
</comment>
<name>A0ABV2W0X9_9ACTN</name>
<reference evidence="1 2" key="1">
    <citation type="submission" date="2024-06" db="EMBL/GenBank/DDBJ databases">
        <title>The Natural Products Discovery Center: Release of the First 8490 Sequenced Strains for Exploring Actinobacteria Biosynthetic Diversity.</title>
        <authorList>
            <person name="Kalkreuter E."/>
            <person name="Kautsar S.A."/>
            <person name="Yang D."/>
            <person name="Bader C.D."/>
            <person name="Teijaro C.N."/>
            <person name="Fluegel L."/>
            <person name="Davis C.M."/>
            <person name="Simpson J.R."/>
            <person name="Lauterbach L."/>
            <person name="Steele A.D."/>
            <person name="Gui C."/>
            <person name="Meng S."/>
            <person name="Li G."/>
            <person name="Viehrig K."/>
            <person name="Ye F."/>
            <person name="Su P."/>
            <person name="Kiefer A.F."/>
            <person name="Nichols A."/>
            <person name="Cepeda A.J."/>
            <person name="Yan W."/>
            <person name="Fan B."/>
            <person name="Jiang Y."/>
            <person name="Adhikari A."/>
            <person name="Zheng C.-J."/>
            <person name="Schuster L."/>
            <person name="Cowan T.M."/>
            <person name="Smanski M.J."/>
            <person name="Chevrette M.G."/>
            <person name="De Carvalho L.P.S."/>
            <person name="Shen B."/>
        </authorList>
    </citation>
    <scope>NUCLEOTIDE SEQUENCE [LARGE SCALE GENOMIC DNA]</scope>
    <source>
        <strain evidence="1 2">NPDC006337</strain>
    </source>
</reference>
<keyword evidence="2" id="KW-1185">Reference proteome</keyword>
<evidence type="ECO:0000313" key="1">
    <source>
        <dbReference type="EMBL" id="MEU0707183.1"/>
    </source>
</evidence>
<sequence>MPSFDVSRSRFRLADEHVVVLSEMAAGQEVPEEYAAAHKELVECGLVHRDGKLSQLLLPLMETILSPVVVISLEMGGRQGKLHHGMMIGQDDVVAHEAWPGQPEAEYSLVEPKMLVWKLADMVNLKQSPAARESALPAVGTTVGTVEAGLTGLENLPHGSTAEQERELVARGLAAGGALAGPEPALLTELISELRSSWRMTAAWQSTHDGSPGVAGRGFAVWDCGPLGYWLRELPEEPLPADRITPATPFRLVRTDAKTIWTRITALLPGDGEIQHAEAR</sequence>
<evidence type="ECO:0000313" key="2">
    <source>
        <dbReference type="Proteomes" id="UP001550378"/>
    </source>
</evidence>
<dbReference type="EMBL" id="JBEXZR010000004">
    <property type="protein sequence ID" value="MEU0707183.1"/>
    <property type="molecule type" value="Genomic_DNA"/>
</dbReference>
<keyword evidence="1" id="KW-0808">Transferase</keyword>
<dbReference type="RefSeq" id="WP_359655697.1">
    <property type="nucleotide sequence ID" value="NZ_JBEXZO010000024.1"/>
</dbReference>